<keyword evidence="9 15" id="KW-0521">NADP</keyword>
<evidence type="ECO:0000256" key="15">
    <source>
        <dbReference type="HAMAP-Rule" id="MF_02121"/>
    </source>
</evidence>
<evidence type="ECO:0000256" key="1">
    <source>
        <dbReference type="ARBA" id="ARBA00005021"/>
    </source>
</evidence>
<dbReference type="InterPro" id="IPR005986">
    <property type="entry name" value="Asp_semialdehyde_DH_beta"/>
</dbReference>
<dbReference type="InterPro" id="IPR012080">
    <property type="entry name" value="Asp_semialdehyde_DH"/>
</dbReference>
<dbReference type="PANTHER" id="PTHR46278">
    <property type="entry name" value="DEHYDROGENASE, PUTATIVE-RELATED"/>
    <property type="match status" value="1"/>
</dbReference>
<dbReference type="CDD" id="cd18131">
    <property type="entry name" value="ASADH_C_bac_euk_like"/>
    <property type="match status" value="1"/>
</dbReference>
<evidence type="ECO:0000256" key="5">
    <source>
        <dbReference type="ARBA" id="ARBA00011738"/>
    </source>
</evidence>
<proteinExistence type="inferred from homology"/>
<evidence type="ECO:0000256" key="11">
    <source>
        <dbReference type="ARBA" id="ARBA00023002"/>
    </source>
</evidence>
<comment type="function">
    <text evidence="15">Catalyzes the NADPH-dependent formation of L-aspartate-semialdehyde (L-ASA) by the reductive dephosphorylation of L-aspartyl-4-phosphate.</text>
</comment>
<comment type="caution">
    <text evidence="17">The sequence shown here is derived from an EMBL/GenBank/DDBJ whole genome shotgun (WGS) entry which is preliminary data.</text>
</comment>
<keyword evidence="12 15" id="KW-0457">Lysine biosynthesis</keyword>
<dbReference type="Proteomes" id="UP001501005">
    <property type="component" value="Unassembled WGS sequence"/>
</dbReference>
<keyword evidence="7 15" id="KW-0028">Amino-acid biosynthesis</keyword>
<dbReference type="InterPro" id="IPR036291">
    <property type="entry name" value="NAD(P)-bd_dom_sf"/>
</dbReference>
<comment type="pathway">
    <text evidence="2 15">Amino-acid biosynthesis; L-lysine biosynthesis via DAP pathway; (S)-tetrahydrodipicolinate from L-aspartate: step 2/4.</text>
</comment>
<feature type="active site" description="Proton acceptor" evidence="15">
    <location>
        <position position="256"/>
    </location>
</feature>
<dbReference type="SMART" id="SM00859">
    <property type="entry name" value="Semialdhyde_dh"/>
    <property type="match status" value="1"/>
</dbReference>
<comment type="caution">
    <text evidence="15">Lacks conserved residue(s) required for the propagation of feature annotation.</text>
</comment>
<comment type="pathway">
    <text evidence="3 15">Amino-acid biosynthesis; L-threonine biosynthesis; L-threonine from L-aspartate: step 2/5.</text>
</comment>
<comment type="subunit">
    <text evidence="5 15">Homodimer.</text>
</comment>
<feature type="binding site" evidence="15">
    <location>
        <begin position="41"/>
        <end position="42"/>
    </location>
    <ligand>
        <name>NADP(+)</name>
        <dbReference type="ChEBI" id="CHEBI:58349"/>
    </ligand>
</feature>
<dbReference type="InterPro" id="IPR012280">
    <property type="entry name" value="Semialdhyde_DH_dimer_dom"/>
</dbReference>
<dbReference type="HAMAP" id="MF_02121">
    <property type="entry name" value="ASADH"/>
    <property type="match status" value="1"/>
</dbReference>
<evidence type="ECO:0000256" key="4">
    <source>
        <dbReference type="ARBA" id="ARBA00010584"/>
    </source>
</evidence>
<dbReference type="EMBL" id="BAAAHG010000036">
    <property type="protein sequence ID" value="GAA0921373.1"/>
    <property type="molecule type" value="Genomic_DNA"/>
</dbReference>
<comment type="catalytic activity">
    <reaction evidence="14 15">
        <text>L-aspartate 4-semialdehyde + phosphate + NADP(+) = 4-phospho-L-aspartate + NADPH + H(+)</text>
        <dbReference type="Rhea" id="RHEA:24284"/>
        <dbReference type="ChEBI" id="CHEBI:15378"/>
        <dbReference type="ChEBI" id="CHEBI:43474"/>
        <dbReference type="ChEBI" id="CHEBI:57535"/>
        <dbReference type="ChEBI" id="CHEBI:57783"/>
        <dbReference type="ChEBI" id="CHEBI:58349"/>
        <dbReference type="ChEBI" id="CHEBI:537519"/>
        <dbReference type="EC" id="1.2.1.11"/>
    </reaction>
</comment>
<keyword evidence="11 15" id="KW-0560">Oxidoreductase</keyword>
<dbReference type="EC" id="1.2.1.11" evidence="6 15"/>
<feature type="binding site" evidence="15">
    <location>
        <position position="101"/>
    </location>
    <ligand>
        <name>phosphate</name>
        <dbReference type="ChEBI" id="CHEBI:43474"/>
    </ligand>
</feature>
<feature type="binding site" evidence="15">
    <location>
        <position position="249"/>
    </location>
    <ligand>
        <name>substrate</name>
    </ligand>
</feature>
<dbReference type="InterPro" id="IPR000534">
    <property type="entry name" value="Semialdehyde_DH_NAD-bd"/>
</dbReference>
<evidence type="ECO:0000256" key="2">
    <source>
        <dbReference type="ARBA" id="ARBA00005076"/>
    </source>
</evidence>
<evidence type="ECO:0000256" key="7">
    <source>
        <dbReference type="ARBA" id="ARBA00022605"/>
    </source>
</evidence>
<evidence type="ECO:0000256" key="14">
    <source>
        <dbReference type="ARBA" id="ARBA00047891"/>
    </source>
</evidence>
<evidence type="ECO:0000256" key="13">
    <source>
        <dbReference type="ARBA" id="ARBA00023167"/>
    </source>
</evidence>
<evidence type="ECO:0000256" key="6">
    <source>
        <dbReference type="ARBA" id="ARBA00013120"/>
    </source>
</evidence>
<gene>
    <name evidence="15" type="primary">asd</name>
    <name evidence="17" type="ORF">GCM10009549_40520</name>
</gene>
<sequence length="358" mass="37650">MTRRPALAVVGATGAVGTVLLTILSQRADIWGEIRLIASPRSAGRKLTVRGEEVEVVALTEDALDGVDIALFDVPDEVAARWAPVAAAKGAVVVDNSAAFRTDPDVPLVVPEVNAHAARRRPRGIVSSPHCTTLSMIVALGALHAEFGLRELVVSSYQAVSGAGRAGVETLRRQLALVVGTELGTCPGDVRRAVGDDTGPFPEPVALNVVPWTGTLCEDGWSSEEMALRNETRRILGLPRLPVAVTCVRVPVITAHSLTVHACFEGEVTVDRAQEILATAPGVVLYDDPAAGGFPTPADVVGTDPTWVGRVRRALDDPTALELFVCGDNLRKGAALNLVQIAELVAGEEPSAMPRTTL</sequence>
<protein>
    <recommendedName>
        <fullName evidence="6 15">Aspartate-semialdehyde dehydrogenase</fullName>
        <shortName evidence="15">ASA dehydrogenase</shortName>
        <shortName evidence="15">ASADH</shortName>
        <ecNumber evidence="6 15">1.2.1.11</ecNumber>
    </recommendedName>
    <alternativeName>
        <fullName evidence="15">Aspartate-beta-semialdehyde dehydrogenase</fullName>
    </alternativeName>
</protein>
<dbReference type="RefSeq" id="WP_344051791.1">
    <property type="nucleotide sequence ID" value="NZ_BAAAHG010000036.1"/>
</dbReference>
<evidence type="ECO:0000313" key="18">
    <source>
        <dbReference type="Proteomes" id="UP001501005"/>
    </source>
</evidence>
<dbReference type="SUPFAM" id="SSF51735">
    <property type="entry name" value="NAD(P)-binding Rossmann-fold domains"/>
    <property type="match status" value="1"/>
</dbReference>
<feature type="binding site" evidence="15">
    <location>
        <begin position="13"/>
        <end position="16"/>
    </location>
    <ligand>
        <name>NADP(+)</name>
        <dbReference type="ChEBI" id="CHEBI:58349"/>
    </ligand>
</feature>
<dbReference type="PIRSF" id="PIRSF000148">
    <property type="entry name" value="ASA_dh"/>
    <property type="match status" value="1"/>
</dbReference>
<keyword evidence="8 15" id="KW-0791">Threonine biosynthesis</keyword>
<dbReference type="Gene3D" id="3.30.360.10">
    <property type="entry name" value="Dihydrodipicolinate Reductase, domain 2"/>
    <property type="match status" value="1"/>
</dbReference>
<comment type="pathway">
    <text evidence="1 15">Amino-acid biosynthesis; L-methionine biosynthesis via de novo pathway; L-homoserine from L-aspartate: step 2/3.</text>
</comment>
<dbReference type="NCBIfam" id="NF011456">
    <property type="entry name" value="PRK14874.1"/>
    <property type="match status" value="1"/>
</dbReference>
<dbReference type="Gene3D" id="3.40.50.720">
    <property type="entry name" value="NAD(P)-binding Rossmann-like Domain"/>
    <property type="match status" value="1"/>
</dbReference>
<evidence type="ECO:0000256" key="9">
    <source>
        <dbReference type="ARBA" id="ARBA00022857"/>
    </source>
</evidence>
<dbReference type="NCBIfam" id="TIGR01296">
    <property type="entry name" value="asd_B"/>
    <property type="match status" value="1"/>
</dbReference>
<evidence type="ECO:0000313" key="17">
    <source>
        <dbReference type="EMBL" id="GAA0921373.1"/>
    </source>
</evidence>
<name>A0ABP3ZHD2_9ACTN</name>
<dbReference type="Pfam" id="PF02774">
    <property type="entry name" value="Semialdhyde_dhC"/>
    <property type="match status" value="1"/>
</dbReference>
<dbReference type="SUPFAM" id="SSF55347">
    <property type="entry name" value="Glyceraldehyde-3-phosphate dehydrogenase-like, C-terminal domain"/>
    <property type="match status" value="1"/>
</dbReference>
<evidence type="ECO:0000259" key="16">
    <source>
        <dbReference type="SMART" id="SM00859"/>
    </source>
</evidence>
<comment type="similarity">
    <text evidence="4 15">Belongs to the aspartate-semialdehyde dehydrogenase family.</text>
</comment>
<evidence type="ECO:0000256" key="3">
    <source>
        <dbReference type="ARBA" id="ARBA00005097"/>
    </source>
</evidence>
<keyword evidence="10 15" id="KW-0220">Diaminopimelate biosynthesis</keyword>
<feature type="active site" description="Acyl-thioester intermediate" evidence="15">
    <location>
        <position position="131"/>
    </location>
</feature>
<reference evidence="18" key="1">
    <citation type="journal article" date="2019" name="Int. J. Syst. Evol. Microbiol.">
        <title>The Global Catalogue of Microorganisms (GCM) 10K type strain sequencing project: providing services to taxonomists for standard genome sequencing and annotation.</title>
        <authorList>
            <consortium name="The Broad Institute Genomics Platform"/>
            <consortium name="The Broad Institute Genome Sequencing Center for Infectious Disease"/>
            <person name="Wu L."/>
            <person name="Ma J."/>
        </authorList>
    </citation>
    <scope>NUCLEOTIDE SEQUENCE [LARGE SCALE GENOMIC DNA]</scope>
    <source>
        <strain evidence="18">JCM 10673</strain>
    </source>
</reference>
<accession>A0ABP3ZHD2</accession>
<keyword evidence="13 15" id="KW-0486">Methionine biosynthesis</keyword>
<evidence type="ECO:0000256" key="8">
    <source>
        <dbReference type="ARBA" id="ARBA00022697"/>
    </source>
</evidence>
<organism evidence="17 18">
    <name type="scientific">Streptomyces thermoalcalitolerans</name>
    <dbReference type="NCBI Taxonomy" id="65605"/>
    <lineage>
        <taxon>Bacteria</taxon>
        <taxon>Bacillati</taxon>
        <taxon>Actinomycetota</taxon>
        <taxon>Actinomycetes</taxon>
        <taxon>Kitasatosporales</taxon>
        <taxon>Streptomycetaceae</taxon>
        <taxon>Streptomyces</taxon>
    </lineage>
</organism>
<feature type="binding site" evidence="15">
    <location>
        <position position="158"/>
    </location>
    <ligand>
        <name>substrate</name>
    </ligand>
</feature>
<dbReference type="PANTHER" id="PTHR46278:SF2">
    <property type="entry name" value="ASPARTATE-SEMIALDEHYDE DEHYDROGENASE"/>
    <property type="match status" value="1"/>
</dbReference>
<keyword evidence="18" id="KW-1185">Reference proteome</keyword>
<feature type="binding site" evidence="15">
    <location>
        <begin position="161"/>
        <end position="162"/>
    </location>
    <ligand>
        <name>NADP(+)</name>
        <dbReference type="ChEBI" id="CHEBI:58349"/>
    </ligand>
</feature>
<feature type="binding site" evidence="15">
    <location>
        <position position="329"/>
    </location>
    <ligand>
        <name>NADP(+)</name>
        <dbReference type="ChEBI" id="CHEBI:58349"/>
    </ligand>
</feature>
<dbReference type="Pfam" id="PF01118">
    <property type="entry name" value="Semialdhyde_dh"/>
    <property type="match status" value="1"/>
</dbReference>
<feature type="domain" description="Semialdehyde dehydrogenase NAD-binding" evidence="16">
    <location>
        <begin position="6"/>
        <end position="121"/>
    </location>
</feature>
<evidence type="ECO:0000256" key="12">
    <source>
        <dbReference type="ARBA" id="ARBA00023154"/>
    </source>
</evidence>
<evidence type="ECO:0000256" key="10">
    <source>
        <dbReference type="ARBA" id="ARBA00022915"/>
    </source>
</evidence>